<dbReference type="Proteomes" id="UP000256645">
    <property type="component" value="Unassembled WGS sequence"/>
</dbReference>
<comment type="cofactor">
    <cofactor evidence="4">
        <name>FAD</name>
        <dbReference type="ChEBI" id="CHEBI:57692"/>
    </cofactor>
    <text evidence="4">Binds 1 FAD per monomer.</text>
</comment>
<dbReference type="NCBIfam" id="TIGR01813">
    <property type="entry name" value="flavo_cyto_c"/>
    <property type="match status" value="1"/>
</dbReference>
<dbReference type="AlphaFoldDB" id="A0A3D8RN97"/>
<protein>
    <recommendedName>
        <fullName evidence="4">Fumarate reductase</fullName>
        <ecNumber evidence="4">1.3.1.6</ecNumber>
    </recommendedName>
</protein>
<evidence type="ECO:0000256" key="1">
    <source>
        <dbReference type="ARBA" id="ARBA00022630"/>
    </source>
</evidence>
<accession>A0A3D8RN97</accession>
<dbReference type="OrthoDB" id="10252157at2759"/>
<name>A0A3D8RN97_9HELO</name>
<organism evidence="6 7">
    <name type="scientific">Coleophoma cylindrospora</name>
    <dbReference type="NCBI Taxonomy" id="1849047"/>
    <lineage>
        <taxon>Eukaryota</taxon>
        <taxon>Fungi</taxon>
        <taxon>Dikarya</taxon>
        <taxon>Ascomycota</taxon>
        <taxon>Pezizomycotina</taxon>
        <taxon>Leotiomycetes</taxon>
        <taxon>Helotiales</taxon>
        <taxon>Dermateaceae</taxon>
        <taxon>Coleophoma</taxon>
    </lineage>
</organism>
<evidence type="ECO:0000256" key="3">
    <source>
        <dbReference type="ARBA" id="ARBA00023002"/>
    </source>
</evidence>
<dbReference type="InterPro" id="IPR003953">
    <property type="entry name" value="FAD-dep_OxRdtase_2_FAD-bd"/>
</dbReference>
<dbReference type="InterPro" id="IPR010960">
    <property type="entry name" value="Flavocytochrome_c"/>
</dbReference>
<dbReference type="Gene3D" id="3.90.700.10">
    <property type="entry name" value="Succinate dehydrogenase/fumarate reductase flavoprotein, catalytic domain"/>
    <property type="match status" value="1"/>
</dbReference>
<sequence length="474" mass="50763">MVMPTLPSYAATQVIVVGSGLAGLSAASQLASHKIPVRLLERSTKLGGNSIKASSGINGAPTKYQSLATPDAKFYEDTVKSAGPAFISSENSQRQKLVETLTSSSSSAIDWLVDEKGIDLCTVAQLGGHSLPRTHRGSGQLPPGAAIVTTLLKDLRTNPLVQVETSCIVTKIIQSQGQATGVEYTFGGEKRLLKGPVVFASGGFAGDAHGMLAKYRPDLADIPSTNEPRPGSQNLLIDVGAQPLDMNLVQVHPTSFVDPKDPSNPLKFLAAELLRGEGGLLLHSGKRFVNEMETRQHITDTIMRILPAKDTTSSLRQWDVTLVLDEGCYEAAKSHIDFYLWKGLMVKTTVGDLKDSESAIISIQDYSDMAAGRAEDPYGRKAFAHWTLGQVTLESVVYVGRITPAIHFTMGGVMFNERSEVLDGNRQPIKGLWAAGEVTGGLHGENRLGGSSLLECVVFGRIAGDQASAFYKKL</sequence>
<dbReference type="PANTHER" id="PTHR43400">
    <property type="entry name" value="FUMARATE REDUCTASE"/>
    <property type="match status" value="1"/>
</dbReference>
<dbReference type="GO" id="GO:0010181">
    <property type="term" value="F:FMN binding"/>
    <property type="evidence" value="ECO:0007669"/>
    <property type="project" value="InterPro"/>
</dbReference>
<evidence type="ECO:0000313" key="6">
    <source>
        <dbReference type="EMBL" id="RDW75537.1"/>
    </source>
</evidence>
<dbReference type="STRING" id="1849047.A0A3D8RN97"/>
<reference evidence="6 7" key="1">
    <citation type="journal article" date="2018" name="IMA Fungus">
        <title>IMA Genome-F 9: Draft genome sequence of Annulohypoxylon stygium, Aspergillus mulundensis, Berkeleyomyces basicola (syn. Thielaviopsis basicola), Ceratocystis smalleyi, two Cercospora beticola strains, Coleophoma cylindrospora, Fusarium fracticaudum, Phialophora cf. hyalina, and Morchella septimelata.</title>
        <authorList>
            <person name="Wingfield B.D."/>
            <person name="Bills G.F."/>
            <person name="Dong Y."/>
            <person name="Huang W."/>
            <person name="Nel W.J."/>
            <person name="Swalarsk-Parry B.S."/>
            <person name="Vaghefi N."/>
            <person name="Wilken P.M."/>
            <person name="An Z."/>
            <person name="de Beer Z.W."/>
            <person name="De Vos L."/>
            <person name="Chen L."/>
            <person name="Duong T.A."/>
            <person name="Gao Y."/>
            <person name="Hammerbacher A."/>
            <person name="Kikkert J.R."/>
            <person name="Li Y."/>
            <person name="Li H."/>
            <person name="Li K."/>
            <person name="Li Q."/>
            <person name="Liu X."/>
            <person name="Ma X."/>
            <person name="Naidoo K."/>
            <person name="Pethybridge S.J."/>
            <person name="Sun J."/>
            <person name="Steenkamp E.T."/>
            <person name="van der Nest M.A."/>
            <person name="van Wyk S."/>
            <person name="Wingfield M.J."/>
            <person name="Xiong C."/>
            <person name="Yue Q."/>
            <person name="Zhang X."/>
        </authorList>
    </citation>
    <scope>NUCLEOTIDE SEQUENCE [LARGE SCALE GENOMIC DNA]</scope>
    <source>
        <strain evidence="6 7">BP6252</strain>
    </source>
</reference>
<dbReference type="InterPro" id="IPR050315">
    <property type="entry name" value="FAD-oxidoreductase_2"/>
</dbReference>
<keyword evidence="3 4" id="KW-0560">Oxidoreductase</keyword>
<dbReference type="Pfam" id="PF00890">
    <property type="entry name" value="FAD_binding_2"/>
    <property type="match status" value="1"/>
</dbReference>
<dbReference type="SUPFAM" id="SSF56425">
    <property type="entry name" value="Succinate dehydrogenase/fumarate reductase flavoprotein, catalytic domain"/>
    <property type="match status" value="1"/>
</dbReference>
<comment type="catalytic activity">
    <reaction evidence="4">
        <text>succinate + NAD(+) = fumarate + NADH + H(+)</text>
        <dbReference type="Rhea" id="RHEA:18281"/>
        <dbReference type="ChEBI" id="CHEBI:15378"/>
        <dbReference type="ChEBI" id="CHEBI:29806"/>
        <dbReference type="ChEBI" id="CHEBI:30031"/>
        <dbReference type="ChEBI" id="CHEBI:57540"/>
        <dbReference type="ChEBI" id="CHEBI:57945"/>
        <dbReference type="EC" id="1.3.1.6"/>
    </reaction>
</comment>
<evidence type="ECO:0000256" key="2">
    <source>
        <dbReference type="ARBA" id="ARBA00022827"/>
    </source>
</evidence>
<comment type="similarity">
    <text evidence="4">Belongs to the FAD-dependent oxidoreductase 2 family. FRD/SDH subfamily.</text>
</comment>
<evidence type="ECO:0000313" key="7">
    <source>
        <dbReference type="Proteomes" id="UP000256645"/>
    </source>
</evidence>
<dbReference type="PANTHER" id="PTHR43400:SF12">
    <property type="entry name" value="FUMARATE REDUCTASE"/>
    <property type="match status" value="1"/>
</dbReference>
<comment type="caution">
    <text evidence="6">The sequence shown here is derived from an EMBL/GenBank/DDBJ whole genome shotgun (WGS) entry which is preliminary data.</text>
</comment>
<gene>
    <name evidence="6" type="ORF">BP6252_06679</name>
</gene>
<feature type="domain" description="FAD-dependent oxidoreductase 2 FAD-binding" evidence="5">
    <location>
        <begin position="14"/>
        <end position="453"/>
    </location>
</feature>
<comment type="function">
    <text evidence="4">Irreversibly catalyzes the reduction of fumarate to succinate.</text>
</comment>
<evidence type="ECO:0000259" key="5">
    <source>
        <dbReference type="Pfam" id="PF00890"/>
    </source>
</evidence>
<dbReference type="GO" id="GO:0016156">
    <property type="term" value="F:fumarate reductase (NADH) activity"/>
    <property type="evidence" value="ECO:0007669"/>
    <property type="project" value="UniProtKB-EC"/>
</dbReference>
<keyword evidence="7" id="KW-1185">Reference proteome</keyword>
<proteinExistence type="inferred from homology"/>
<dbReference type="EMBL" id="PDLM01000006">
    <property type="protein sequence ID" value="RDW75537.1"/>
    <property type="molecule type" value="Genomic_DNA"/>
</dbReference>
<dbReference type="SUPFAM" id="SSF51905">
    <property type="entry name" value="FAD/NAD(P)-binding domain"/>
    <property type="match status" value="1"/>
</dbReference>
<dbReference type="InterPro" id="IPR027477">
    <property type="entry name" value="Succ_DH/fumarate_Rdtase_cat_sf"/>
</dbReference>
<keyword evidence="2 4" id="KW-0274">FAD</keyword>
<dbReference type="EC" id="1.3.1.6" evidence="4"/>
<keyword evidence="1 4" id="KW-0285">Flavoprotein</keyword>
<dbReference type="Gene3D" id="3.50.50.60">
    <property type="entry name" value="FAD/NAD(P)-binding domain"/>
    <property type="match status" value="1"/>
</dbReference>
<evidence type="ECO:0000256" key="4">
    <source>
        <dbReference type="RuleBase" id="RU366062"/>
    </source>
</evidence>
<dbReference type="InterPro" id="IPR036188">
    <property type="entry name" value="FAD/NAD-bd_sf"/>
</dbReference>